<keyword evidence="5 7" id="KW-0472">Membrane</keyword>
<comment type="similarity">
    <text evidence="2">Belongs to the unc-93 family.</text>
</comment>
<dbReference type="InterPro" id="IPR036259">
    <property type="entry name" value="MFS_trans_sf"/>
</dbReference>
<comment type="caution">
    <text evidence="8">The sequence shown here is derived from an EMBL/GenBank/DDBJ whole genome shotgun (WGS) entry which is preliminary data.</text>
</comment>
<feature type="transmembrane region" description="Helical" evidence="7">
    <location>
        <begin position="516"/>
        <end position="536"/>
    </location>
</feature>
<evidence type="ECO:0000313" key="9">
    <source>
        <dbReference type="Proteomes" id="UP001378592"/>
    </source>
</evidence>
<evidence type="ECO:0008006" key="10">
    <source>
        <dbReference type="Google" id="ProtNLM"/>
    </source>
</evidence>
<evidence type="ECO:0000256" key="5">
    <source>
        <dbReference type="ARBA" id="ARBA00023136"/>
    </source>
</evidence>
<dbReference type="GO" id="GO:0006937">
    <property type="term" value="P:regulation of muscle contraction"/>
    <property type="evidence" value="ECO:0007669"/>
    <property type="project" value="TreeGrafter"/>
</dbReference>
<keyword evidence="3 7" id="KW-0812">Transmembrane</keyword>
<feature type="transmembrane region" description="Helical" evidence="7">
    <location>
        <begin position="206"/>
        <end position="231"/>
    </location>
</feature>
<dbReference type="SUPFAM" id="SSF103473">
    <property type="entry name" value="MFS general substrate transporter"/>
    <property type="match status" value="1"/>
</dbReference>
<dbReference type="Pfam" id="PF05978">
    <property type="entry name" value="UNC-93"/>
    <property type="match status" value="1"/>
</dbReference>
<protein>
    <recommendedName>
        <fullName evidence="10">UNC93-like protein</fullName>
    </recommendedName>
</protein>
<accession>A0AAN9W1H3</accession>
<keyword evidence="9" id="KW-1185">Reference proteome</keyword>
<evidence type="ECO:0000256" key="7">
    <source>
        <dbReference type="SAM" id="Phobius"/>
    </source>
</evidence>
<feature type="transmembrane region" description="Helical" evidence="7">
    <location>
        <begin position="312"/>
        <end position="334"/>
    </location>
</feature>
<feature type="transmembrane region" description="Helical" evidence="7">
    <location>
        <begin position="542"/>
        <end position="560"/>
    </location>
</feature>
<dbReference type="PANTHER" id="PTHR19444:SF50">
    <property type="match status" value="1"/>
</dbReference>
<feature type="compositionally biased region" description="Low complexity" evidence="6">
    <location>
        <begin position="61"/>
        <end position="84"/>
    </location>
</feature>
<proteinExistence type="inferred from homology"/>
<dbReference type="Proteomes" id="UP001378592">
    <property type="component" value="Unassembled WGS sequence"/>
</dbReference>
<reference evidence="8 9" key="1">
    <citation type="submission" date="2024-03" db="EMBL/GenBank/DDBJ databases">
        <title>The genome assembly and annotation of the cricket Gryllus longicercus Weissman &amp; Gray.</title>
        <authorList>
            <person name="Szrajer S."/>
            <person name="Gray D."/>
            <person name="Ylla G."/>
        </authorList>
    </citation>
    <scope>NUCLEOTIDE SEQUENCE [LARGE SCALE GENOMIC DNA]</scope>
    <source>
        <strain evidence="8">DAG 2021-001</strain>
        <tissue evidence="8">Whole body minus gut</tissue>
    </source>
</reference>
<evidence type="ECO:0000313" key="8">
    <source>
        <dbReference type="EMBL" id="KAK7872330.1"/>
    </source>
</evidence>
<gene>
    <name evidence="8" type="ORF">R5R35_002778</name>
</gene>
<feature type="transmembrane region" description="Helical" evidence="7">
    <location>
        <begin position="453"/>
        <end position="476"/>
    </location>
</feature>
<dbReference type="GO" id="GO:0043266">
    <property type="term" value="P:regulation of potassium ion transport"/>
    <property type="evidence" value="ECO:0007669"/>
    <property type="project" value="TreeGrafter"/>
</dbReference>
<dbReference type="AlphaFoldDB" id="A0AAN9W1H3"/>
<dbReference type="GO" id="GO:0015459">
    <property type="term" value="F:potassium channel regulator activity"/>
    <property type="evidence" value="ECO:0007669"/>
    <property type="project" value="TreeGrafter"/>
</dbReference>
<feature type="transmembrane region" description="Helical" evidence="7">
    <location>
        <begin position="113"/>
        <end position="131"/>
    </location>
</feature>
<feature type="transmembrane region" description="Helical" evidence="7">
    <location>
        <begin position="488"/>
        <end position="509"/>
    </location>
</feature>
<dbReference type="EMBL" id="JAZDUA010000026">
    <property type="protein sequence ID" value="KAK7872330.1"/>
    <property type="molecule type" value="Genomic_DNA"/>
</dbReference>
<evidence type="ECO:0000256" key="6">
    <source>
        <dbReference type="SAM" id="MobiDB-lite"/>
    </source>
</evidence>
<dbReference type="InterPro" id="IPR010291">
    <property type="entry name" value="Ion_channel_UNC-93"/>
</dbReference>
<dbReference type="PANTHER" id="PTHR19444">
    <property type="entry name" value="UNC-93 RELATED"/>
    <property type="match status" value="1"/>
</dbReference>
<evidence type="ECO:0000256" key="1">
    <source>
        <dbReference type="ARBA" id="ARBA00004141"/>
    </source>
</evidence>
<dbReference type="InterPro" id="IPR051951">
    <property type="entry name" value="UNC-93_regulatory"/>
</dbReference>
<name>A0AAN9W1H3_9ORTH</name>
<organism evidence="8 9">
    <name type="scientific">Gryllus longicercus</name>
    <dbReference type="NCBI Taxonomy" id="2509291"/>
    <lineage>
        <taxon>Eukaryota</taxon>
        <taxon>Metazoa</taxon>
        <taxon>Ecdysozoa</taxon>
        <taxon>Arthropoda</taxon>
        <taxon>Hexapoda</taxon>
        <taxon>Insecta</taxon>
        <taxon>Pterygota</taxon>
        <taxon>Neoptera</taxon>
        <taxon>Polyneoptera</taxon>
        <taxon>Orthoptera</taxon>
        <taxon>Ensifera</taxon>
        <taxon>Gryllidea</taxon>
        <taxon>Grylloidea</taxon>
        <taxon>Gryllidae</taxon>
        <taxon>Gryllinae</taxon>
        <taxon>Gryllus</taxon>
    </lineage>
</organism>
<comment type="subcellular location">
    <subcellularLocation>
        <location evidence="1">Membrane</location>
        <topology evidence="1">Multi-pass membrane protein</topology>
    </subcellularLocation>
</comment>
<dbReference type="GO" id="GO:0005886">
    <property type="term" value="C:plasma membrane"/>
    <property type="evidence" value="ECO:0007669"/>
    <property type="project" value="TreeGrafter"/>
</dbReference>
<dbReference type="GO" id="GO:0055120">
    <property type="term" value="C:striated muscle dense body"/>
    <property type="evidence" value="ECO:0007669"/>
    <property type="project" value="TreeGrafter"/>
</dbReference>
<evidence type="ECO:0000256" key="2">
    <source>
        <dbReference type="ARBA" id="ARBA00009172"/>
    </source>
</evidence>
<evidence type="ECO:0000256" key="4">
    <source>
        <dbReference type="ARBA" id="ARBA00022989"/>
    </source>
</evidence>
<feature type="transmembrane region" description="Helical" evidence="7">
    <location>
        <begin position="178"/>
        <end position="200"/>
    </location>
</feature>
<evidence type="ECO:0000256" key="3">
    <source>
        <dbReference type="ARBA" id="ARBA00022692"/>
    </source>
</evidence>
<keyword evidence="4 7" id="KW-1133">Transmembrane helix</keyword>
<sequence length="570" mass="59718">MYPDAAPQSRLAAAPTVAEVTARVASLLAAREAAAVVAKTTDQLFLAVELPTPVAGRPVRAAANAADSPPSTSSSNSPTPSTSSCGGSQDDPRPGPSSEGLCAPANAGSKCWLARNLVCLGTAFMVLYIGMKGAVNLQSSVNAEGGRGNSGLAAYYTGFLFSNFFLPTILIRWVGCKVTVIVAILAYIPYIAAQLFAHYYTLVPGGLLAGLAAGPLWVSQGTYLSHMASVYTAHSGSGSNDVLMARLFGAFYMLYQMSQVWGNLLSSAVLSKGETANVVLNGTMEICGAHFCSSSATSTDHLAQSKPDPHHIAIITFTYLACILVAAAIVYFGVDPIPKPVRARKNSTSGAPTADKTQDMLTRNVVDQWKRSGCEEKNYGACGELHRPTGQAELYSSTSSTSSASTSGGTLDVESILTASNRAIVQSGDEAPPDDSIMAVFSATLRLTTRVDLLLLVPITAFLGAEDSFIAADYTASYVSCAWGIHNIGYVMICFGVMSSTAALVGGSLVKMTGRLPVVLGAAVLQTAVMTAMRLWEPAPNDILLFFAMAGMWGMTDGIWQAQINGKVHR</sequence>
<feature type="region of interest" description="Disordered" evidence="6">
    <location>
        <begin position="61"/>
        <end position="100"/>
    </location>
</feature>